<dbReference type="GO" id="GO:0046872">
    <property type="term" value="F:metal ion binding"/>
    <property type="evidence" value="ECO:0007669"/>
    <property type="project" value="UniProtKB-KW"/>
</dbReference>
<keyword evidence="1" id="KW-0949">S-adenosyl-L-methionine</keyword>
<evidence type="ECO:0000259" key="6">
    <source>
        <dbReference type="Pfam" id="PF12345"/>
    </source>
</evidence>
<feature type="domain" description="Radical SAM core" evidence="5">
    <location>
        <begin position="46"/>
        <end position="181"/>
    </location>
</feature>
<name>A0A3B1CF37_9ZZZZ</name>
<keyword evidence="4" id="KW-0411">Iron-sulfur</keyword>
<organism evidence="7">
    <name type="scientific">hydrothermal vent metagenome</name>
    <dbReference type="NCBI Taxonomy" id="652676"/>
    <lineage>
        <taxon>unclassified sequences</taxon>
        <taxon>metagenomes</taxon>
        <taxon>ecological metagenomes</taxon>
    </lineage>
</organism>
<gene>
    <name evidence="7" type="ORF">MNBD_NITROSPINAE02-713</name>
</gene>
<dbReference type="CDD" id="cd01335">
    <property type="entry name" value="Radical_SAM"/>
    <property type="match status" value="1"/>
</dbReference>
<keyword evidence="3" id="KW-0408">Iron</keyword>
<keyword evidence="2" id="KW-0479">Metal-binding</keyword>
<sequence>MTTGTCEQSSTEGFHNNVSGLAPFSQALTGAGIDLTREHTTTLQVNVGLLCNQECKHCHLEAGPSRDEVMSIETMNAVVEYAKRCEFQTVDITGGAPEMNPNLEYLVEKLSPLTKKIMVRSNLTALYGGGNESLIRLLKQNGVSIIASLPSLNRSQTDTQRGNGSYDKSIGVLKKLNSLGYGQEGSGLEISLVSNPAGAFLATSQAEQEKKFRSDLERKCGVVFNSLFTLTNAPVGRFRDWLTSSGNFESYVTKLANSFNPHTVDGLMCRYQVSVAWDGCVFDCDFNLALGIPLGGEKTHISQMTERPKKNSPIAVSDHCYACTAGSGFTCGGAIV</sequence>
<evidence type="ECO:0000256" key="2">
    <source>
        <dbReference type="ARBA" id="ARBA00022723"/>
    </source>
</evidence>
<dbReference type="AlphaFoldDB" id="A0A3B1CF37"/>
<evidence type="ECO:0000256" key="1">
    <source>
        <dbReference type="ARBA" id="ARBA00022691"/>
    </source>
</evidence>
<dbReference type="Pfam" id="PF12345">
    <property type="entry name" value="DUF3641"/>
    <property type="match status" value="1"/>
</dbReference>
<protein>
    <submittedName>
        <fullName evidence="7">Uncharacterized protein DUF1284, possibly iron-sulphur binding</fullName>
    </submittedName>
</protein>
<accession>A0A3B1CF37</accession>
<dbReference type="EMBL" id="UOGE01000077">
    <property type="protein sequence ID" value="VAX22558.1"/>
    <property type="molecule type" value="Genomic_DNA"/>
</dbReference>
<evidence type="ECO:0000313" key="7">
    <source>
        <dbReference type="EMBL" id="VAX22558.1"/>
    </source>
</evidence>
<dbReference type="InterPro" id="IPR058240">
    <property type="entry name" value="rSAM_sf"/>
</dbReference>
<dbReference type="SFLD" id="SFLDS00029">
    <property type="entry name" value="Radical_SAM"/>
    <property type="match status" value="1"/>
</dbReference>
<dbReference type="SUPFAM" id="SSF102114">
    <property type="entry name" value="Radical SAM enzymes"/>
    <property type="match status" value="1"/>
</dbReference>
<dbReference type="NCBIfam" id="TIGR04167">
    <property type="entry name" value="rSAM_SeCys"/>
    <property type="match status" value="1"/>
</dbReference>
<dbReference type="InterPro" id="IPR007197">
    <property type="entry name" value="rSAM"/>
</dbReference>
<evidence type="ECO:0000259" key="5">
    <source>
        <dbReference type="Pfam" id="PF04055"/>
    </source>
</evidence>
<dbReference type="PANTHER" id="PTHR43728">
    <property type="entry name" value="SLR0304 PROTEIN"/>
    <property type="match status" value="1"/>
</dbReference>
<feature type="domain" description="Arsenosugar biosynthesis radical SAM protein ArsS-like C-terminal" evidence="6">
    <location>
        <begin position="201"/>
        <end position="334"/>
    </location>
</feature>
<dbReference type="Pfam" id="PF04055">
    <property type="entry name" value="Radical_SAM"/>
    <property type="match status" value="1"/>
</dbReference>
<dbReference type="Gene3D" id="3.20.20.70">
    <property type="entry name" value="Aldolase class I"/>
    <property type="match status" value="1"/>
</dbReference>
<reference evidence="7" key="1">
    <citation type="submission" date="2018-06" db="EMBL/GenBank/DDBJ databases">
        <authorList>
            <person name="Zhirakovskaya E."/>
        </authorList>
    </citation>
    <scope>NUCLEOTIDE SEQUENCE</scope>
</reference>
<dbReference type="PANTHER" id="PTHR43728:SF1">
    <property type="entry name" value="FE-S OXIDOREDUCTASE"/>
    <property type="match status" value="1"/>
</dbReference>
<dbReference type="GO" id="GO:0051536">
    <property type="term" value="F:iron-sulfur cluster binding"/>
    <property type="evidence" value="ECO:0007669"/>
    <property type="project" value="UniProtKB-KW"/>
</dbReference>
<dbReference type="InterPro" id="IPR024521">
    <property type="entry name" value="ArsS-like_C"/>
</dbReference>
<dbReference type="SFLD" id="SFLDG01067">
    <property type="entry name" value="SPASM/twitch_domain_containing"/>
    <property type="match status" value="1"/>
</dbReference>
<dbReference type="InterPro" id="IPR013785">
    <property type="entry name" value="Aldolase_TIM"/>
</dbReference>
<evidence type="ECO:0000256" key="4">
    <source>
        <dbReference type="ARBA" id="ARBA00023014"/>
    </source>
</evidence>
<evidence type="ECO:0000256" key="3">
    <source>
        <dbReference type="ARBA" id="ARBA00023004"/>
    </source>
</evidence>
<dbReference type="GO" id="GO:0003824">
    <property type="term" value="F:catalytic activity"/>
    <property type="evidence" value="ECO:0007669"/>
    <property type="project" value="InterPro"/>
</dbReference>
<proteinExistence type="predicted"/>
<dbReference type="InterPro" id="IPR026351">
    <property type="entry name" value="rSAM_ArsS-like"/>
</dbReference>